<reference evidence="1" key="1">
    <citation type="submission" date="2023-10" db="EMBL/GenBank/DDBJ databases">
        <authorList>
            <person name="Rodriguez Cubillos JULIANA M."/>
            <person name="De Vega J."/>
        </authorList>
    </citation>
    <scope>NUCLEOTIDE SEQUENCE</scope>
</reference>
<sequence>MQGSSVPPHSNKASPHVDEQVKTPGQASSLHTNLRDSFVSPSLLTNPAARKL</sequence>
<comment type="caution">
    <text evidence="1">The sequence shown here is derived from an EMBL/GenBank/DDBJ whole genome shotgun (WGS) entry which is preliminary data.</text>
</comment>
<proteinExistence type="predicted"/>
<dbReference type="Proteomes" id="UP001177021">
    <property type="component" value="Unassembled WGS sequence"/>
</dbReference>
<protein>
    <submittedName>
        <fullName evidence="1">Uncharacterized protein</fullName>
    </submittedName>
</protein>
<keyword evidence="2" id="KW-1185">Reference proteome</keyword>
<name>A0ACB0JE57_TRIPR</name>
<evidence type="ECO:0000313" key="2">
    <source>
        <dbReference type="Proteomes" id="UP001177021"/>
    </source>
</evidence>
<accession>A0ACB0JE57</accession>
<gene>
    <name evidence="1" type="ORF">MILVUS5_LOCUS12565</name>
</gene>
<organism evidence="1 2">
    <name type="scientific">Trifolium pratense</name>
    <name type="common">Red clover</name>
    <dbReference type="NCBI Taxonomy" id="57577"/>
    <lineage>
        <taxon>Eukaryota</taxon>
        <taxon>Viridiplantae</taxon>
        <taxon>Streptophyta</taxon>
        <taxon>Embryophyta</taxon>
        <taxon>Tracheophyta</taxon>
        <taxon>Spermatophyta</taxon>
        <taxon>Magnoliopsida</taxon>
        <taxon>eudicotyledons</taxon>
        <taxon>Gunneridae</taxon>
        <taxon>Pentapetalae</taxon>
        <taxon>rosids</taxon>
        <taxon>fabids</taxon>
        <taxon>Fabales</taxon>
        <taxon>Fabaceae</taxon>
        <taxon>Papilionoideae</taxon>
        <taxon>50 kb inversion clade</taxon>
        <taxon>NPAAA clade</taxon>
        <taxon>Hologalegina</taxon>
        <taxon>IRL clade</taxon>
        <taxon>Trifolieae</taxon>
        <taxon>Trifolium</taxon>
    </lineage>
</organism>
<dbReference type="EMBL" id="CASHSV030000034">
    <property type="protein sequence ID" value="CAJ2643296.1"/>
    <property type="molecule type" value="Genomic_DNA"/>
</dbReference>
<evidence type="ECO:0000313" key="1">
    <source>
        <dbReference type="EMBL" id="CAJ2643296.1"/>
    </source>
</evidence>